<feature type="compositionally biased region" description="Basic and acidic residues" evidence="15">
    <location>
        <begin position="168"/>
        <end position="183"/>
    </location>
</feature>
<feature type="compositionally biased region" description="Basic and acidic residues" evidence="15">
    <location>
        <begin position="945"/>
        <end position="963"/>
    </location>
</feature>
<evidence type="ECO:0000256" key="1">
    <source>
        <dbReference type="ARBA" id="ARBA00004324"/>
    </source>
</evidence>
<feature type="region of interest" description="Disordered" evidence="15">
    <location>
        <begin position="697"/>
        <end position="761"/>
    </location>
</feature>
<feature type="compositionally biased region" description="Basic and acidic residues" evidence="15">
    <location>
        <begin position="339"/>
        <end position="350"/>
    </location>
</feature>
<keyword evidence="8" id="KW-0805">Transcription regulation</keyword>
<feature type="compositionally biased region" description="Acidic residues" evidence="15">
    <location>
        <begin position="1230"/>
        <end position="1249"/>
    </location>
</feature>
<keyword evidence="18" id="KW-1185">Reference proteome</keyword>
<keyword evidence="9" id="KW-0804">Transcription</keyword>
<organism evidence="17 18">
    <name type="scientific">Tenebrio molitor</name>
    <name type="common">Yellow mealworm beetle</name>
    <dbReference type="NCBI Taxonomy" id="7067"/>
    <lineage>
        <taxon>Eukaryota</taxon>
        <taxon>Metazoa</taxon>
        <taxon>Ecdysozoa</taxon>
        <taxon>Arthropoda</taxon>
        <taxon>Hexapoda</taxon>
        <taxon>Insecta</taxon>
        <taxon>Pterygota</taxon>
        <taxon>Neoptera</taxon>
        <taxon>Endopterygota</taxon>
        <taxon>Coleoptera</taxon>
        <taxon>Polyphaga</taxon>
        <taxon>Cucujiformia</taxon>
        <taxon>Tenebrionidae</taxon>
        <taxon>Tenebrio</taxon>
    </lineage>
</organism>
<evidence type="ECO:0000256" key="5">
    <source>
        <dbReference type="ARBA" id="ARBA00022741"/>
    </source>
</evidence>
<evidence type="ECO:0000256" key="8">
    <source>
        <dbReference type="ARBA" id="ARBA00023015"/>
    </source>
</evidence>
<feature type="compositionally biased region" description="Basic and acidic residues" evidence="15">
    <location>
        <begin position="392"/>
        <end position="401"/>
    </location>
</feature>
<feature type="compositionally biased region" description="Polar residues" evidence="15">
    <location>
        <begin position="282"/>
        <end position="305"/>
    </location>
</feature>
<evidence type="ECO:0000256" key="14">
    <source>
        <dbReference type="ARBA" id="ARBA00083294"/>
    </source>
</evidence>
<sequence length="1379" mass="158672">MSWPQWSSNAQPSVPPVLNPATPVINSAPAVVPPGLQYTPDQWAQLQQQNWHQWAQWQQQYQQWHQQYGAEYQKSINALAQAAQQPATTLPNVAVPPPLPTEAKPPLPIDDPPPNIPSYTTAPPPTQQHGYNTAPLPKTNERPPVHYQKPNQNWQNQNQNYRYGGETQQKRSYDHGGEQEPKRPMMNKPGWQNHPPSLAPQPVRPPPPKENIEELSEAEKKFDKQFAEWEAQFNKWKEQNAEHPDKEQYREYEKKWESWRAQLLERREQMKRKRLGLVVDSPNKSRPSSQQGLNQSYNSPQQTYNQPPPKIGQNVPPKTGLLPTPSASFNKPPPNLNDEPLKFKDSKPVPEPDEAVGDFIKPNTSGGIPGLDLVRDDPKPKKDTDDVVVIDSEDKERRGPDFDAISKGINTILGDQKLLNMLSMVSQTQNPKINDNLTNTTSRIKDNSNPEMNPHPTYQEQSNQSYGEHSNHSEAHDQRELVNNFDDQTRSSFTMAHNEQEMRFDGGFGRNPKFEQNQFQNRFGGFGKGGRFDQTVLKDFLPKATDFRRLEEKGSGRIKNGSDRIQSGLARIRNGSGRIKNGSGRIRNGLDRIRSGSDRIKNGSDRIKNGSDRIRNGLDRIRNVSGQIKNGLDRIRNGSDPIKKGSGRIRNVSVLDKTDLCRIQSASVRRGSNRIKIDSDPIRRDLERIRTDLDQIRGDRFGPNQDRFGSNQERFPSEDRFGAQRNDFRPEERFPRGNNNWNNERNFGPKGAPPKSGQFGFGDDDQGQFEDFDQGPPCEESFDNYSYDRMPPKYEEEPPVAPLQDEDVEEPWKEENYQESKIEEVAVVPEPTPPAPPEKENIFQPATVIDYEHKPPKIVDPEILLEPIYMFDYRHKALSRIPLPQRPKWLLETVKNIKEFDPPVVRQYEPPNLRRYPPPGDNWRKDRYQESWPPHGRRNYGGRSPFEERRPYERPYEESRTAKNDWNSVDSRKREEKRSFSDSRDDKKHSFQPMDYEEEKISDTEWPEDEDEQFETPSVQFQKPESNKTNSSKKSAVLIEDLISPPGRYSRPPRIVIILRGPPGSGKTFLAKLIKDKEVENGGSTPRILSLDDYFMVEQEKEVTEEGKRVKIKEMVYEFEAEMEESYRTSLIKSFKKTVTDGYFSFIIVDNINDKVKYFGEMWSFAKQNGFQVYICQLDLDVQTCSKRNIHGRSEADIEKCVSGWEATPSHHPVLDATSLLQSASIPEVEMEEVNSPESDVNENDDGSEDQVARSKWDNFDCSVDNLAKLDGVSKPLRTTSRTMEEYLRLDTEWTPSKPTRPGQKRVSEGRRSGLSMIDRFQVRWADLEEQKQQEKMRAIGFVVGHTNWDRMMDPTGGSSALTQTKYIERTGRYKVDQK</sequence>
<dbReference type="EMBL" id="JABDTM020024578">
    <property type="protein sequence ID" value="KAH0814143.1"/>
    <property type="molecule type" value="Genomic_DNA"/>
</dbReference>
<keyword evidence="3" id="KW-0678">Repressor</keyword>
<keyword evidence="10" id="KW-0539">Nucleus</keyword>
<comment type="subunit">
    <text evidence="12">Interacts with PPP1CA and NCOA5. Forms a complex with ILF2, ILF3, KHDRBS1, RBMX, NCOA5 and PPP1CA.</text>
</comment>
<feature type="region of interest" description="Disordered" evidence="15">
    <location>
        <begin position="273"/>
        <end position="402"/>
    </location>
</feature>
<dbReference type="Pfam" id="PF08433">
    <property type="entry name" value="KTI12"/>
    <property type="match status" value="1"/>
</dbReference>
<feature type="region of interest" description="Disordered" evidence="15">
    <location>
        <begin position="1"/>
        <end position="28"/>
    </location>
</feature>
<feature type="region of interest" description="Disordered" evidence="15">
    <location>
        <begin position="1230"/>
        <end position="1253"/>
    </location>
</feature>
<dbReference type="FunFam" id="3.40.50.300:FF:000399">
    <property type="entry name" value="YLP motif containing 1"/>
    <property type="match status" value="1"/>
</dbReference>
<keyword evidence="2" id="KW-0488">Methylation</keyword>
<dbReference type="InterPro" id="IPR058903">
    <property type="entry name" value="Spectrin_YLPM1-like"/>
</dbReference>
<evidence type="ECO:0000256" key="7">
    <source>
        <dbReference type="ARBA" id="ARBA00022843"/>
    </source>
</evidence>
<keyword evidence="6" id="KW-0067">ATP-binding</keyword>
<evidence type="ECO:0000313" key="18">
    <source>
        <dbReference type="Proteomes" id="UP000719412"/>
    </source>
</evidence>
<dbReference type="SUPFAM" id="SSF52540">
    <property type="entry name" value="P-loop containing nucleoside triphosphate hydrolases"/>
    <property type="match status" value="1"/>
</dbReference>
<feature type="compositionally biased region" description="Low complexity" evidence="15">
    <location>
        <begin position="736"/>
        <end position="749"/>
    </location>
</feature>
<feature type="compositionally biased region" description="Pro residues" evidence="15">
    <location>
        <begin position="197"/>
        <end position="209"/>
    </location>
</feature>
<feature type="compositionally biased region" description="Basic and acidic residues" evidence="15">
    <location>
        <begin position="715"/>
        <end position="735"/>
    </location>
</feature>
<feature type="compositionally biased region" description="Polar residues" evidence="15">
    <location>
        <begin position="449"/>
        <end position="468"/>
    </location>
</feature>
<dbReference type="Gene3D" id="3.40.50.300">
    <property type="entry name" value="P-loop containing nucleotide triphosphate hydrolases"/>
    <property type="match status" value="1"/>
</dbReference>
<evidence type="ECO:0000259" key="16">
    <source>
        <dbReference type="Pfam" id="PF26583"/>
    </source>
</evidence>
<feature type="compositionally biased region" description="Basic and acidic residues" evidence="15">
    <location>
        <begin position="970"/>
        <end position="989"/>
    </location>
</feature>
<feature type="compositionally biased region" description="Pro residues" evidence="15">
    <location>
        <begin position="94"/>
        <end position="126"/>
    </location>
</feature>
<name>A0A8J6HIC3_TENMO</name>
<feature type="compositionally biased region" description="Polar residues" evidence="15">
    <location>
        <begin position="1015"/>
        <end position="1033"/>
    </location>
</feature>
<feature type="compositionally biased region" description="Polar residues" evidence="15">
    <location>
        <begin position="430"/>
        <end position="442"/>
    </location>
</feature>
<feature type="compositionally biased region" description="Polar residues" evidence="15">
    <location>
        <begin position="1"/>
        <end position="12"/>
    </location>
</feature>
<dbReference type="GO" id="GO:0005524">
    <property type="term" value="F:ATP binding"/>
    <property type="evidence" value="ECO:0007669"/>
    <property type="project" value="UniProtKB-KW"/>
</dbReference>
<comment type="function">
    <text evidence="11">Plays a role in the reduction of telomerase activity during differentiation of embryonic stem cells by binding to the core promoter of TERT and controlling its down-regulation.</text>
</comment>
<dbReference type="Proteomes" id="UP000719412">
    <property type="component" value="Unassembled WGS sequence"/>
</dbReference>
<evidence type="ECO:0000256" key="11">
    <source>
        <dbReference type="ARBA" id="ARBA00058677"/>
    </source>
</evidence>
<proteinExistence type="predicted"/>
<keyword evidence="7" id="KW-0832">Ubl conjugation</keyword>
<evidence type="ECO:0000313" key="17">
    <source>
        <dbReference type="EMBL" id="KAH0814143.1"/>
    </source>
</evidence>
<feature type="compositionally biased region" description="Acidic residues" evidence="15">
    <location>
        <begin position="995"/>
        <end position="1014"/>
    </location>
</feature>
<reference evidence="17" key="2">
    <citation type="submission" date="2021-08" db="EMBL/GenBank/DDBJ databases">
        <authorList>
            <person name="Eriksson T."/>
        </authorList>
    </citation>
    <scope>NUCLEOTIDE SEQUENCE</scope>
    <source>
        <strain evidence="17">Stoneville</strain>
        <tissue evidence="17">Whole head</tissue>
    </source>
</reference>
<evidence type="ECO:0000256" key="9">
    <source>
        <dbReference type="ARBA" id="ARBA00023163"/>
    </source>
</evidence>
<evidence type="ECO:0000256" key="2">
    <source>
        <dbReference type="ARBA" id="ARBA00022481"/>
    </source>
</evidence>
<accession>A0A8J6HIC3</accession>
<evidence type="ECO:0000256" key="10">
    <source>
        <dbReference type="ARBA" id="ARBA00023242"/>
    </source>
</evidence>
<feature type="compositionally biased region" description="Basic and acidic residues" evidence="15">
    <location>
        <begin position="373"/>
        <end position="385"/>
    </location>
</feature>
<feature type="domain" description="YLPM1-like spectrin repeat" evidence="16">
    <location>
        <begin position="209"/>
        <end position="273"/>
    </location>
</feature>
<feature type="region of interest" description="Disordered" evidence="15">
    <location>
        <begin position="83"/>
        <end position="219"/>
    </location>
</feature>
<keyword evidence="5" id="KW-0547">Nucleotide-binding</keyword>
<dbReference type="GO" id="GO:0032204">
    <property type="term" value="P:regulation of telomere maintenance"/>
    <property type="evidence" value="ECO:0007669"/>
    <property type="project" value="TreeGrafter"/>
</dbReference>
<dbReference type="PANTHER" id="PTHR13413:SF0">
    <property type="entry name" value="YLP MOTIF-CONTAINING PROTEIN 1"/>
    <property type="match status" value="1"/>
</dbReference>
<dbReference type="Pfam" id="PF26583">
    <property type="entry name" value="Spectrin_YLPM1"/>
    <property type="match status" value="1"/>
</dbReference>
<evidence type="ECO:0000256" key="6">
    <source>
        <dbReference type="ARBA" id="ARBA00022840"/>
    </source>
</evidence>
<dbReference type="PANTHER" id="PTHR13413">
    <property type="entry name" value="YLP MOTIF CONTAINING PROTEIN NUCLEAR PROTEIN ZAP"/>
    <property type="match status" value="1"/>
</dbReference>
<feature type="region of interest" description="Disordered" evidence="15">
    <location>
        <begin position="430"/>
        <end position="475"/>
    </location>
</feature>
<evidence type="ECO:0000256" key="13">
    <source>
        <dbReference type="ARBA" id="ARBA00068971"/>
    </source>
</evidence>
<gene>
    <name evidence="17" type="ORF">GEV33_008650</name>
</gene>
<evidence type="ECO:0000256" key="3">
    <source>
        <dbReference type="ARBA" id="ARBA00022491"/>
    </source>
</evidence>
<feature type="compositionally biased region" description="Low complexity" evidence="15">
    <location>
        <begin position="148"/>
        <end position="160"/>
    </location>
</feature>
<dbReference type="InterPro" id="IPR013641">
    <property type="entry name" value="KTI12/PSTK"/>
</dbReference>
<dbReference type="InterPro" id="IPR026314">
    <property type="entry name" value="YLP_motif_con_p1"/>
</dbReference>
<keyword evidence="4" id="KW-1017">Isopeptide bond</keyword>
<evidence type="ECO:0000256" key="15">
    <source>
        <dbReference type="SAM" id="MobiDB-lite"/>
    </source>
</evidence>
<reference evidence="17" key="1">
    <citation type="journal article" date="2020" name="J Insects Food Feed">
        <title>The yellow mealworm (Tenebrio molitor) genome: a resource for the emerging insects as food and feed industry.</title>
        <authorList>
            <person name="Eriksson T."/>
            <person name="Andere A."/>
            <person name="Kelstrup H."/>
            <person name="Emery V."/>
            <person name="Picard C."/>
        </authorList>
    </citation>
    <scope>NUCLEOTIDE SEQUENCE</scope>
    <source>
        <strain evidence="17">Stoneville</strain>
        <tissue evidence="17">Whole head</tissue>
    </source>
</reference>
<dbReference type="InterPro" id="IPR027417">
    <property type="entry name" value="P-loop_NTPase"/>
</dbReference>
<evidence type="ECO:0000256" key="4">
    <source>
        <dbReference type="ARBA" id="ARBA00022499"/>
    </source>
</evidence>
<dbReference type="GO" id="GO:0016607">
    <property type="term" value="C:nuclear speck"/>
    <property type="evidence" value="ECO:0007669"/>
    <property type="project" value="UniProtKB-SubCell"/>
</dbReference>
<comment type="caution">
    <text evidence="17">The sequence shown here is derived from an EMBL/GenBank/DDBJ whole genome shotgun (WGS) entry which is preliminary data.</text>
</comment>
<protein>
    <recommendedName>
        <fullName evidence="13">YLP motif-containing protein 1</fullName>
    </recommendedName>
    <alternativeName>
        <fullName evidence="14">Nuclear protein ZAP3</fullName>
    </alternativeName>
</protein>
<comment type="subcellular location">
    <subcellularLocation>
        <location evidence="1">Nucleus speckle</location>
    </subcellularLocation>
</comment>
<evidence type="ECO:0000256" key="12">
    <source>
        <dbReference type="ARBA" id="ARBA00065932"/>
    </source>
</evidence>
<feature type="region of interest" description="Disordered" evidence="15">
    <location>
        <begin position="907"/>
        <end position="1033"/>
    </location>
</feature>